<feature type="region of interest" description="Disordered" evidence="1">
    <location>
        <begin position="74"/>
        <end position="98"/>
    </location>
</feature>
<accession>A0A9W9Z0V6</accession>
<gene>
    <name evidence="2" type="ORF">OS493_015418</name>
</gene>
<proteinExistence type="predicted"/>
<protein>
    <submittedName>
        <fullName evidence="2">Uncharacterized protein</fullName>
    </submittedName>
</protein>
<comment type="caution">
    <text evidence="2">The sequence shown here is derived from an EMBL/GenBank/DDBJ whole genome shotgun (WGS) entry which is preliminary data.</text>
</comment>
<keyword evidence="3" id="KW-1185">Reference proteome</keyword>
<evidence type="ECO:0000256" key="1">
    <source>
        <dbReference type="SAM" id="MobiDB-lite"/>
    </source>
</evidence>
<dbReference type="OrthoDB" id="5986255at2759"/>
<feature type="compositionally biased region" description="Polar residues" evidence="1">
    <location>
        <begin position="1"/>
        <end position="11"/>
    </location>
</feature>
<organism evidence="2 3">
    <name type="scientific">Desmophyllum pertusum</name>
    <dbReference type="NCBI Taxonomy" id="174260"/>
    <lineage>
        <taxon>Eukaryota</taxon>
        <taxon>Metazoa</taxon>
        <taxon>Cnidaria</taxon>
        <taxon>Anthozoa</taxon>
        <taxon>Hexacorallia</taxon>
        <taxon>Scleractinia</taxon>
        <taxon>Caryophylliina</taxon>
        <taxon>Caryophylliidae</taxon>
        <taxon>Desmophyllum</taxon>
    </lineage>
</organism>
<dbReference type="EMBL" id="MU826833">
    <property type="protein sequence ID" value="KAJ7372955.1"/>
    <property type="molecule type" value="Genomic_DNA"/>
</dbReference>
<feature type="region of interest" description="Disordered" evidence="1">
    <location>
        <begin position="1"/>
        <end position="34"/>
    </location>
</feature>
<dbReference type="Proteomes" id="UP001163046">
    <property type="component" value="Unassembled WGS sequence"/>
</dbReference>
<dbReference type="AlphaFoldDB" id="A0A9W9Z0V6"/>
<evidence type="ECO:0000313" key="2">
    <source>
        <dbReference type="EMBL" id="KAJ7372955.1"/>
    </source>
</evidence>
<reference evidence="2" key="1">
    <citation type="submission" date="2023-01" db="EMBL/GenBank/DDBJ databases">
        <title>Genome assembly of the deep-sea coral Lophelia pertusa.</title>
        <authorList>
            <person name="Herrera S."/>
            <person name="Cordes E."/>
        </authorList>
    </citation>
    <scope>NUCLEOTIDE SEQUENCE</scope>
    <source>
        <strain evidence="2">USNM1676648</strain>
        <tissue evidence="2">Polyp</tissue>
    </source>
</reference>
<feature type="region of interest" description="Disordered" evidence="1">
    <location>
        <begin position="112"/>
        <end position="137"/>
    </location>
</feature>
<sequence length="137" mass="15309">MPEATMSSTKNKPPKLVLQQEDTKKNEAESQTSNTNIQCLKDMDKLENLKPPISPLTKKWFRKQFGIRKGIAHLQDGPEPQTLSTAAFQRSRRRSSSLPDLAAMLDAASLKRHASLRTRSPGPKSMAATRKEPILTK</sequence>
<evidence type="ECO:0000313" key="3">
    <source>
        <dbReference type="Proteomes" id="UP001163046"/>
    </source>
</evidence>
<name>A0A9W9Z0V6_9CNID</name>